<reference evidence="2" key="1">
    <citation type="submission" date="2021-10" db="EMBL/GenBank/DDBJ databases">
        <title>Tropical sea cucumber genome reveals ecological adaptation and Cuvierian tubules defense mechanism.</title>
        <authorList>
            <person name="Chen T."/>
        </authorList>
    </citation>
    <scope>NUCLEOTIDE SEQUENCE</scope>
    <source>
        <strain evidence="2">Nanhai2018</strain>
        <tissue evidence="2">Muscle</tissue>
    </source>
</reference>
<accession>A0A9Q1H7G1</accession>
<evidence type="ECO:0000313" key="3">
    <source>
        <dbReference type="Proteomes" id="UP001152320"/>
    </source>
</evidence>
<dbReference type="Proteomes" id="UP001152320">
    <property type="component" value="Chromosome 9"/>
</dbReference>
<feature type="compositionally biased region" description="Acidic residues" evidence="1">
    <location>
        <begin position="330"/>
        <end position="394"/>
    </location>
</feature>
<feature type="compositionally biased region" description="Polar residues" evidence="1">
    <location>
        <begin position="56"/>
        <end position="71"/>
    </location>
</feature>
<feature type="region of interest" description="Disordered" evidence="1">
    <location>
        <begin position="321"/>
        <end position="394"/>
    </location>
</feature>
<gene>
    <name evidence="2" type="ORF">HOLleu_19770</name>
</gene>
<dbReference type="InterPro" id="IPR026703">
    <property type="entry name" value="ERICH2"/>
</dbReference>
<evidence type="ECO:0000313" key="2">
    <source>
        <dbReference type="EMBL" id="KAJ8035939.1"/>
    </source>
</evidence>
<dbReference type="PANTHER" id="PTHR21520:SF2">
    <property type="entry name" value="GLUTAMATE-RICH PROTEIN 2"/>
    <property type="match status" value="1"/>
</dbReference>
<dbReference type="OrthoDB" id="9950633at2759"/>
<dbReference type="EMBL" id="JAIZAY010000009">
    <property type="protein sequence ID" value="KAJ8035939.1"/>
    <property type="molecule type" value="Genomic_DNA"/>
</dbReference>
<feature type="region of interest" description="Disordered" evidence="1">
    <location>
        <begin position="56"/>
        <end position="110"/>
    </location>
</feature>
<feature type="region of interest" description="Disordered" evidence="1">
    <location>
        <begin position="1"/>
        <end position="38"/>
    </location>
</feature>
<feature type="compositionally biased region" description="Polar residues" evidence="1">
    <location>
        <begin position="82"/>
        <end position="96"/>
    </location>
</feature>
<keyword evidence="3" id="KW-1185">Reference proteome</keyword>
<sequence>MESPTHEPDWNRSKKGNSGRKSANHPPIQRSGSKLEVLPPEDFETILYPTNSTVQTLVNSESSPRLIQSAGSDGRRSCTGELRSSTPPIQRSSSEGRLTPGHGDRTTRKQVVLPTVKRNFEKHGLPIDGMVSIQTVDQQNCSNHHPGSDKHVQLSDNDGVEMPKAMEMKAEELISKLKMTEEVGERLQPSSKSQTAAAGKGPSGSNSIVDSYYISHTPSIHPSDETLPSSSNIEGSIAQTESSSASVRETERKDDTTSSSSDESEEEEKAPFELMGEFLEAVMDEDYETADKLCKMIMMYEPDNSECKQFQPLIEEMLKREREAQLWGSDDSDDDDDDDDEEDDSEDEDDDDDDDDDEEGSDEGSESSSEESTEEGSSESEEENEDTAQEEGQR</sequence>
<protein>
    <submittedName>
        <fullName evidence="2">Glutamate-rich protein 2</fullName>
    </submittedName>
</protein>
<organism evidence="2 3">
    <name type="scientific">Holothuria leucospilota</name>
    <name type="common">Black long sea cucumber</name>
    <name type="synonym">Mertensiothuria leucospilota</name>
    <dbReference type="NCBI Taxonomy" id="206669"/>
    <lineage>
        <taxon>Eukaryota</taxon>
        <taxon>Metazoa</taxon>
        <taxon>Echinodermata</taxon>
        <taxon>Eleutherozoa</taxon>
        <taxon>Echinozoa</taxon>
        <taxon>Holothuroidea</taxon>
        <taxon>Aspidochirotacea</taxon>
        <taxon>Aspidochirotida</taxon>
        <taxon>Holothuriidae</taxon>
        <taxon>Holothuria</taxon>
    </lineage>
</organism>
<feature type="compositionally biased region" description="Basic and acidic residues" evidence="1">
    <location>
        <begin position="1"/>
        <end position="12"/>
    </location>
</feature>
<feature type="region of interest" description="Disordered" evidence="1">
    <location>
        <begin position="182"/>
        <end position="277"/>
    </location>
</feature>
<evidence type="ECO:0000256" key="1">
    <source>
        <dbReference type="SAM" id="MobiDB-lite"/>
    </source>
</evidence>
<dbReference type="PANTHER" id="PTHR21520">
    <property type="entry name" value="GLUTAMATE-RICH PROTEIN 2"/>
    <property type="match status" value="1"/>
</dbReference>
<feature type="compositionally biased region" description="Polar residues" evidence="1">
    <location>
        <begin position="203"/>
        <end position="247"/>
    </location>
</feature>
<comment type="caution">
    <text evidence="2">The sequence shown here is derived from an EMBL/GenBank/DDBJ whole genome shotgun (WGS) entry which is preliminary data.</text>
</comment>
<dbReference type="AlphaFoldDB" id="A0A9Q1H7G1"/>
<name>A0A9Q1H7G1_HOLLE</name>
<proteinExistence type="predicted"/>